<gene>
    <name evidence="9" type="ORF">UA08_01629</name>
</gene>
<dbReference type="GO" id="GO:0005634">
    <property type="term" value="C:nucleus"/>
    <property type="evidence" value="ECO:0007669"/>
    <property type="project" value="TreeGrafter"/>
</dbReference>
<dbReference type="GeneID" id="31001384"/>
<dbReference type="RefSeq" id="XP_020123249.1">
    <property type="nucleotide sequence ID" value="XM_020261315.1"/>
</dbReference>
<evidence type="ECO:0000256" key="7">
    <source>
        <dbReference type="SAM" id="MobiDB-lite"/>
    </source>
</evidence>
<dbReference type="InterPro" id="IPR036864">
    <property type="entry name" value="Zn2-C6_fun-type_DNA-bd_sf"/>
</dbReference>
<feature type="region of interest" description="Disordered" evidence="7">
    <location>
        <begin position="178"/>
        <end position="208"/>
    </location>
</feature>
<dbReference type="GO" id="GO:0000981">
    <property type="term" value="F:DNA-binding transcription factor activity, RNA polymerase II-specific"/>
    <property type="evidence" value="ECO:0007669"/>
    <property type="project" value="InterPro"/>
</dbReference>
<dbReference type="GO" id="GO:0000435">
    <property type="term" value="P:positive regulation of transcription from RNA polymerase II promoter by galactose"/>
    <property type="evidence" value="ECO:0007669"/>
    <property type="project" value="TreeGrafter"/>
</dbReference>
<dbReference type="GO" id="GO:0006351">
    <property type="term" value="P:DNA-templated transcription"/>
    <property type="evidence" value="ECO:0007669"/>
    <property type="project" value="InterPro"/>
</dbReference>
<keyword evidence="3" id="KW-0238">DNA-binding</keyword>
<dbReference type="SMART" id="SM00066">
    <property type="entry name" value="GAL4"/>
    <property type="match status" value="1"/>
</dbReference>
<protein>
    <recommendedName>
        <fullName evidence="8">Zn(2)-C6 fungal-type domain-containing protein</fullName>
    </recommendedName>
</protein>
<dbReference type="Pfam" id="PF04082">
    <property type="entry name" value="Fungal_trans"/>
    <property type="match status" value="1"/>
</dbReference>
<evidence type="ECO:0000313" key="9">
    <source>
        <dbReference type="EMBL" id="OKL63128.1"/>
    </source>
</evidence>
<dbReference type="Proteomes" id="UP000214365">
    <property type="component" value="Unassembled WGS sequence"/>
</dbReference>
<sequence>MNPRPIDQTPSRLQSPLRARQKRSQVSRACDWCRQRRIKCDSYSPCTNCKARGGNCTKDAAEITSLPRAYREIEALRRQVEDLQGELRKQRAERENDVSSLSINISTPELSVSESICSEQDEARKTVWEGIHLRTARSANETWYGPSSLFSFMGRIANFLSLNFEQAHSHDQMLPDSVSRRLSGPLLGPEHDSSRNHSESQTKNTVATGAYLTPTQEEYFLDLYWNAYHTSLFPILDESEFKQHYRSLWTASGNTRSDSALVDIVVALGMQYGISMLPTMRQQLVVDDNDATIAGRWYYRRCQTLLAYELESPTLATLQCHLLSTVYLCCGSFQNMADSTCAMAVRAAHMLGLHLEPPQSMPRRDREIRKRVWWALCSLDSKIGMKLGRPFLLHQSNTTPTLPGDDVEVAMLSGSSFAPLGDNATWLSFNLQNTKLFLAARAAYTAFFDRDLPLQNGQTMWDDFKVLENQAQFLQPFVERLEQWTEGVPSTLTTRRKDGGRPFANDGTALEIEQFAPLWLQRQRIILELMYHNLNANILRPFISFVPTPSSTLAEEMAFRCARHAIALTNITHQALSSTTILSGWHEAFQWQWNSAMTLVGFVLAYPQSPFTAASRSAIALSVSVFDIFGNSFAVAGSAANIVRNLITKIDFLAKRAWHNQYVSNTKEASNQEMVPPSITELHAEPLMNNGSTVFHTGDAGTLEFNDLTMESMQDVLHMAFDIDQWSDLSGLWPGVGAGGNTVRD</sequence>
<dbReference type="SUPFAM" id="SSF57701">
    <property type="entry name" value="Zn2/Cys6 DNA-binding domain"/>
    <property type="match status" value="1"/>
</dbReference>
<feature type="domain" description="Zn(2)-C6 fungal-type" evidence="8">
    <location>
        <begin position="29"/>
        <end position="58"/>
    </location>
</feature>
<dbReference type="InterPro" id="IPR001138">
    <property type="entry name" value="Zn2Cys6_DnaBD"/>
</dbReference>
<keyword evidence="6" id="KW-0175">Coiled coil</keyword>
<evidence type="ECO:0000313" key="10">
    <source>
        <dbReference type="Proteomes" id="UP000214365"/>
    </source>
</evidence>
<dbReference type="CDD" id="cd12148">
    <property type="entry name" value="fungal_TF_MHR"/>
    <property type="match status" value="1"/>
</dbReference>
<dbReference type="CDD" id="cd00067">
    <property type="entry name" value="GAL4"/>
    <property type="match status" value="1"/>
</dbReference>
<comment type="caution">
    <text evidence="9">The sequence shown here is derived from an EMBL/GenBank/DDBJ whole genome shotgun (WGS) entry which is preliminary data.</text>
</comment>
<organism evidence="9 10">
    <name type="scientific">Talaromyces atroroseus</name>
    <dbReference type="NCBI Taxonomy" id="1441469"/>
    <lineage>
        <taxon>Eukaryota</taxon>
        <taxon>Fungi</taxon>
        <taxon>Dikarya</taxon>
        <taxon>Ascomycota</taxon>
        <taxon>Pezizomycotina</taxon>
        <taxon>Eurotiomycetes</taxon>
        <taxon>Eurotiomycetidae</taxon>
        <taxon>Eurotiales</taxon>
        <taxon>Trichocomaceae</taxon>
        <taxon>Talaromyces</taxon>
        <taxon>Talaromyces sect. Trachyspermi</taxon>
    </lineage>
</organism>
<dbReference type="PANTHER" id="PTHR47424:SF12">
    <property type="entry name" value="TRANSCRIPTION FACTOR ASQA"/>
    <property type="match status" value="1"/>
</dbReference>
<name>A0A1Q5QBD2_TALAT</name>
<dbReference type="GO" id="GO:0008270">
    <property type="term" value="F:zinc ion binding"/>
    <property type="evidence" value="ECO:0007669"/>
    <property type="project" value="InterPro"/>
</dbReference>
<evidence type="ECO:0000256" key="5">
    <source>
        <dbReference type="ARBA" id="ARBA00023242"/>
    </source>
</evidence>
<dbReference type="PROSITE" id="PS50048">
    <property type="entry name" value="ZN2_CY6_FUNGAL_2"/>
    <property type="match status" value="1"/>
</dbReference>
<accession>A0A1Q5QBD2</accession>
<reference evidence="9 10" key="1">
    <citation type="submission" date="2015-06" db="EMBL/GenBank/DDBJ databases">
        <title>Talaromyces atroroseus IBT 11181 draft genome.</title>
        <authorList>
            <person name="Rasmussen K.B."/>
            <person name="Rasmussen S."/>
            <person name="Petersen B."/>
            <person name="Sicheritz-Ponten T."/>
            <person name="Mortensen U.H."/>
            <person name="Thrane U."/>
        </authorList>
    </citation>
    <scope>NUCLEOTIDE SEQUENCE [LARGE SCALE GENOMIC DNA]</scope>
    <source>
        <strain evidence="9 10">IBT 11181</strain>
    </source>
</reference>
<evidence type="ECO:0000256" key="4">
    <source>
        <dbReference type="ARBA" id="ARBA00023163"/>
    </source>
</evidence>
<dbReference type="OrthoDB" id="2283488at2759"/>
<evidence type="ECO:0000259" key="8">
    <source>
        <dbReference type="PROSITE" id="PS50048"/>
    </source>
</evidence>
<dbReference type="PROSITE" id="PS00463">
    <property type="entry name" value="ZN2_CY6_FUNGAL_1"/>
    <property type="match status" value="1"/>
</dbReference>
<proteinExistence type="predicted"/>
<keyword evidence="4" id="KW-0804">Transcription</keyword>
<dbReference type="SMART" id="SM00906">
    <property type="entry name" value="Fungal_trans"/>
    <property type="match status" value="1"/>
</dbReference>
<dbReference type="InterPro" id="IPR007219">
    <property type="entry name" value="XnlR_reg_dom"/>
</dbReference>
<dbReference type="Pfam" id="PF00172">
    <property type="entry name" value="Zn_clus"/>
    <property type="match status" value="1"/>
</dbReference>
<evidence type="ECO:0000256" key="1">
    <source>
        <dbReference type="ARBA" id="ARBA00022723"/>
    </source>
</evidence>
<dbReference type="EMBL" id="LFMY01000002">
    <property type="protein sequence ID" value="OKL63128.1"/>
    <property type="molecule type" value="Genomic_DNA"/>
</dbReference>
<dbReference type="Gene3D" id="4.10.240.10">
    <property type="entry name" value="Zn(2)-C6 fungal-type DNA-binding domain"/>
    <property type="match status" value="1"/>
</dbReference>
<keyword evidence="10" id="KW-1185">Reference proteome</keyword>
<feature type="region of interest" description="Disordered" evidence="7">
    <location>
        <begin position="1"/>
        <end position="20"/>
    </location>
</feature>
<dbReference type="AlphaFoldDB" id="A0A1Q5QBD2"/>
<dbReference type="InterPro" id="IPR051127">
    <property type="entry name" value="Fungal_SecMet_Regulators"/>
</dbReference>
<evidence type="ECO:0000256" key="6">
    <source>
        <dbReference type="SAM" id="Coils"/>
    </source>
</evidence>
<dbReference type="PANTHER" id="PTHR47424">
    <property type="entry name" value="REGULATORY PROTEIN GAL4"/>
    <property type="match status" value="1"/>
</dbReference>
<keyword evidence="1" id="KW-0479">Metal-binding</keyword>
<feature type="coiled-coil region" evidence="6">
    <location>
        <begin position="66"/>
        <end position="93"/>
    </location>
</feature>
<feature type="compositionally biased region" description="Basic and acidic residues" evidence="7">
    <location>
        <begin position="189"/>
        <end position="200"/>
    </location>
</feature>
<dbReference type="GO" id="GO:0000978">
    <property type="term" value="F:RNA polymerase II cis-regulatory region sequence-specific DNA binding"/>
    <property type="evidence" value="ECO:0007669"/>
    <property type="project" value="TreeGrafter"/>
</dbReference>
<evidence type="ECO:0000256" key="2">
    <source>
        <dbReference type="ARBA" id="ARBA00023015"/>
    </source>
</evidence>
<keyword evidence="2" id="KW-0805">Transcription regulation</keyword>
<evidence type="ECO:0000256" key="3">
    <source>
        <dbReference type="ARBA" id="ARBA00023125"/>
    </source>
</evidence>
<keyword evidence="5" id="KW-0539">Nucleus</keyword>